<keyword evidence="5" id="KW-1185">Reference proteome</keyword>
<feature type="chain" id="PRO_5045787583" evidence="2">
    <location>
        <begin position="30"/>
        <end position="347"/>
    </location>
</feature>
<comment type="caution">
    <text evidence="4">The sequence shown here is derived from an EMBL/GenBank/DDBJ whole genome shotgun (WGS) entry which is preliminary data.</text>
</comment>
<protein>
    <submittedName>
        <fullName evidence="4">Alpha/beta hydrolase</fullName>
    </submittedName>
</protein>
<proteinExistence type="predicted"/>
<feature type="domain" description="AB hydrolase-1" evidence="3">
    <location>
        <begin position="151"/>
        <end position="224"/>
    </location>
</feature>
<keyword evidence="2" id="KW-0732">Signal</keyword>
<feature type="compositionally biased region" description="Low complexity" evidence="1">
    <location>
        <begin position="34"/>
        <end position="51"/>
    </location>
</feature>
<evidence type="ECO:0000256" key="2">
    <source>
        <dbReference type="SAM" id="SignalP"/>
    </source>
</evidence>
<dbReference type="SUPFAM" id="SSF53474">
    <property type="entry name" value="alpha/beta-Hydrolases"/>
    <property type="match status" value="1"/>
</dbReference>
<keyword evidence="4" id="KW-0378">Hydrolase</keyword>
<organism evidence="4 5">
    <name type="scientific">Streptomyces thermospinosisporus</name>
    <dbReference type="NCBI Taxonomy" id="161482"/>
    <lineage>
        <taxon>Bacteria</taxon>
        <taxon>Bacillati</taxon>
        <taxon>Actinomycetota</taxon>
        <taxon>Actinomycetes</taxon>
        <taxon>Kitasatosporales</taxon>
        <taxon>Streptomycetaceae</taxon>
        <taxon>Streptomyces</taxon>
    </lineage>
</organism>
<sequence>MSWCPSHARRSTRAALAGLLMCALTCAGAGTVAADTSGPDPAPAATTSTAPADEEVSGLVDIGDGRKIYAACKGTNARSGSPTVVLIAGKGNGADDWMSILDPDDPAHDAPGDDLPWRNTGIERSSDSVFDQVSRSTRVCTYDRPDVRVKGPDVSTPRPQPHSIDADVNDLGAMLTALGEPGPYVLVAHSYGGLIATLYARTHPQNIAGLVMVDAVTERMAEVAGAEAVKTWDASNAQTSPESREGVHILDAFRKINAAPPPPAVPAVVLSADKPWRTDLLPPEAKKGEQVTFEDWLVSQQRLAESLDAREHITNTDSGHDIYLYQPRLVIDAICDVVAATPSPPAS</sequence>
<dbReference type="PANTHER" id="PTHR43798:SF5">
    <property type="entry name" value="MONOACYLGLYCEROL LIPASE ABHD6"/>
    <property type="match status" value="1"/>
</dbReference>
<name>A0ABP4JM71_9ACTN</name>
<evidence type="ECO:0000313" key="4">
    <source>
        <dbReference type="EMBL" id="GAA1422749.1"/>
    </source>
</evidence>
<dbReference type="Gene3D" id="3.40.50.1820">
    <property type="entry name" value="alpha/beta hydrolase"/>
    <property type="match status" value="1"/>
</dbReference>
<dbReference type="RefSeq" id="WP_344012449.1">
    <property type="nucleotide sequence ID" value="NZ_BAAAIZ010000032.1"/>
</dbReference>
<feature type="signal peptide" evidence="2">
    <location>
        <begin position="1"/>
        <end position="29"/>
    </location>
</feature>
<accession>A0ABP4JM71</accession>
<dbReference type="InterPro" id="IPR000073">
    <property type="entry name" value="AB_hydrolase_1"/>
</dbReference>
<gene>
    <name evidence="4" type="ORF">GCM10009601_24690</name>
</gene>
<dbReference type="EMBL" id="BAAAIZ010000032">
    <property type="protein sequence ID" value="GAA1422749.1"/>
    <property type="molecule type" value="Genomic_DNA"/>
</dbReference>
<dbReference type="InterPro" id="IPR050266">
    <property type="entry name" value="AB_hydrolase_sf"/>
</dbReference>
<dbReference type="Proteomes" id="UP001500973">
    <property type="component" value="Unassembled WGS sequence"/>
</dbReference>
<dbReference type="Pfam" id="PF00561">
    <property type="entry name" value="Abhydrolase_1"/>
    <property type="match status" value="1"/>
</dbReference>
<evidence type="ECO:0000259" key="3">
    <source>
        <dbReference type="Pfam" id="PF00561"/>
    </source>
</evidence>
<dbReference type="InterPro" id="IPR029058">
    <property type="entry name" value="AB_hydrolase_fold"/>
</dbReference>
<feature type="region of interest" description="Disordered" evidence="1">
    <location>
        <begin position="34"/>
        <end position="53"/>
    </location>
</feature>
<dbReference type="PANTHER" id="PTHR43798">
    <property type="entry name" value="MONOACYLGLYCEROL LIPASE"/>
    <property type="match status" value="1"/>
</dbReference>
<reference evidence="5" key="1">
    <citation type="journal article" date="2019" name="Int. J. Syst. Evol. Microbiol.">
        <title>The Global Catalogue of Microorganisms (GCM) 10K type strain sequencing project: providing services to taxonomists for standard genome sequencing and annotation.</title>
        <authorList>
            <consortium name="The Broad Institute Genomics Platform"/>
            <consortium name="The Broad Institute Genome Sequencing Center for Infectious Disease"/>
            <person name="Wu L."/>
            <person name="Ma J."/>
        </authorList>
    </citation>
    <scope>NUCLEOTIDE SEQUENCE [LARGE SCALE GENOMIC DNA]</scope>
    <source>
        <strain evidence="5">JCM 11756</strain>
    </source>
</reference>
<evidence type="ECO:0000256" key="1">
    <source>
        <dbReference type="SAM" id="MobiDB-lite"/>
    </source>
</evidence>
<evidence type="ECO:0000313" key="5">
    <source>
        <dbReference type="Proteomes" id="UP001500973"/>
    </source>
</evidence>
<dbReference type="GO" id="GO:0016787">
    <property type="term" value="F:hydrolase activity"/>
    <property type="evidence" value="ECO:0007669"/>
    <property type="project" value="UniProtKB-KW"/>
</dbReference>